<dbReference type="SUPFAM" id="SSF52540">
    <property type="entry name" value="P-loop containing nucleoside triphosphate hydrolases"/>
    <property type="match status" value="1"/>
</dbReference>
<evidence type="ECO:0000259" key="5">
    <source>
        <dbReference type="Pfam" id="PF04548"/>
    </source>
</evidence>
<gene>
    <name evidence="6" type="ORF">QTP70_025630</name>
</gene>
<feature type="compositionally biased region" description="Polar residues" evidence="4">
    <location>
        <begin position="50"/>
        <end position="90"/>
    </location>
</feature>
<reference evidence="6" key="1">
    <citation type="submission" date="2023-06" db="EMBL/GenBank/DDBJ databases">
        <title>Male Hemibagrus guttatus genome.</title>
        <authorList>
            <person name="Bian C."/>
        </authorList>
    </citation>
    <scope>NUCLEOTIDE SEQUENCE</scope>
    <source>
        <strain evidence="6">Male_cb2023</strain>
        <tissue evidence="6">Muscle</tissue>
    </source>
</reference>
<dbReference type="CDD" id="cd00882">
    <property type="entry name" value="Ras_like_GTPase"/>
    <property type="match status" value="1"/>
</dbReference>
<evidence type="ECO:0000256" key="1">
    <source>
        <dbReference type="ARBA" id="ARBA00008535"/>
    </source>
</evidence>
<feature type="coiled-coil region" evidence="3">
    <location>
        <begin position="543"/>
        <end position="591"/>
    </location>
</feature>
<feature type="compositionally biased region" description="Basic and acidic residues" evidence="4">
    <location>
        <begin position="91"/>
        <end position="105"/>
    </location>
</feature>
<dbReference type="Pfam" id="PF04548">
    <property type="entry name" value="AIG1"/>
    <property type="match status" value="1"/>
</dbReference>
<name>A0AAE0VCA0_9TELE</name>
<proteinExistence type="inferred from homology"/>
<comment type="similarity">
    <text evidence="1">Belongs to the TRAFAC class TrmE-Era-EngA-EngB-Septin-like GTPase superfamily. AIG1/Toc34/Toc159-like paraseptin GTPase family. IAN subfamily.</text>
</comment>
<comment type="caution">
    <text evidence="6">The sequence shown here is derived from an EMBL/GenBank/DDBJ whole genome shotgun (WGS) entry which is preliminary data.</text>
</comment>
<sequence length="650" mass="73884">MGGTRIKARQVGGVRSRSETSGGSKGPDGKAKGSDATSTAERRRRTRSTVEPQSRMTSTAEPQSRMTSTAEQQDQATSTAEQQLRATSTAEHSHRAMSTDERRLRGDDVHLAGAWNSPRGGRAGAGGGRAGAGCCRNSPPLATDTRQRVMEDGHHFTHGFSSKRKQQQHKYMKISREVKGFLVRYILNSWGLLDGERLKRQAFGEKDESKPHKTILMVGETGVGKSTLINAMVNYMLGVESKDRIWFEVIETKEEQYESQTLAVTVYDLFTEHCPFSLTVIDTPGFRKTDEDLKVAESLLELLRSSERVDKVDAVCLVMSSSTVRLGERQRYMFNAVLSLFSNDVKKNFVVFITHAPTKPTNSIKAIKEAKIPCAQTDDEEPVYFRFNNSHCENFFVKSDPEEENDQLIQDFHAAWDLFSTSMGKFLSFIENNKPVSLKNTDSVLTHRKQLVEHITCLRKLIKAMRLEYEFEESYKEKVPIDPSTSSSKEATCCSVCKVNCHYPGCWWVRDLSWCGVMTKNYCTVCPEKCHYSVHVKEGKIYVTKTRKVKKTLEDLKKSYEKESGENKRWIRQLEEEISEQEKEITRLLEECDKCIHVLQEIALKTDALSTLQDLDFLCKEAKETQRKEIVQKLKELKKKAEGKSNQTRL</sequence>
<dbReference type="PROSITE" id="PS00675">
    <property type="entry name" value="SIGMA54_INTERACT_1"/>
    <property type="match status" value="1"/>
</dbReference>
<feature type="region of interest" description="Disordered" evidence="4">
    <location>
        <begin position="1"/>
        <end position="105"/>
    </location>
</feature>
<evidence type="ECO:0000313" key="6">
    <source>
        <dbReference type="EMBL" id="KAK3551778.1"/>
    </source>
</evidence>
<feature type="domain" description="AIG1-type G" evidence="5">
    <location>
        <begin position="213"/>
        <end position="363"/>
    </location>
</feature>
<dbReference type="GO" id="GO:0005525">
    <property type="term" value="F:GTP binding"/>
    <property type="evidence" value="ECO:0007669"/>
    <property type="project" value="InterPro"/>
</dbReference>
<keyword evidence="3" id="KW-0175">Coiled coil</keyword>
<evidence type="ECO:0000313" key="7">
    <source>
        <dbReference type="Proteomes" id="UP001274896"/>
    </source>
</evidence>
<dbReference type="InterPro" id="IPR025662">
    <property type="entry name" value="Sigma_54_int_dom_ATP-bd_1"/>
</dbReference>
<keyword evidence="2" id="KW-0547">Nucleotide-binding</keyword>
<dbReference type="Proteomes" id="UP001274896">
    <property type="component" value="Unassembled WGS sequence"/>
</dbReference>
<accession>A0AAE0VCA0</accession>
<dbReference type="Gene3D" id="3.40.50.300">
    <property type="entry name" value="P-loop containing nucleotide triphosphate hydrolases"/>
    <property type="match status" value="1"/>
</dbReference>
<evidence type="ECO:0000256" key="2">
    <source>
        <dbReference type="ARBA" id="ARBA00022741"/>
    </source>
</evidence>
<feature type="coiled-coil region" evidence="3">
    <location>
        <begin position="620"/>
        <end position="647"/>
    </location>
</feature>
<organism evidence="6 7">
    <name type="scientific">Hemibagrus guttatus</name>
    <dbReference type="NCBI Taxonomy" id="175788"/>
    <lineage>
        <taxon>Eukaryota</taxon>
        <taxon>Metazoa</taxon>
        <taxon>Chordata</taxon>
        <taxon>Craniata</taxon>
        <taxon>Vertebrata</taxon>
        <taxon>Euteleostomi</taxon>
        <taxon>Actinopterygii</taxon>
        <taxon>Neopterygii</taxon>
        <taxon>Teleostei</taxon>
        <taxon>Ostariophysi</taxon>
        <taxon>Siluriformes</taxon>
        <taxon>Bagridae</taxon>
        <taxon>Hemibagrus</taxon>
    </lineage>
</organism>
<keyword evidence="7" id="KW-1185">Reference proteome</keyword>
<evidence type="ECO:0000256" key="4">
    <source>
        <dbReference type="SAM" id="MobiDB-lite"/>
    </source>
</evidence>
<dbReference type="AlphaFoldDB" id="A0AAE0VCA0"/>
<evidence type="ECO:0000256" key="3">
    <source>
        <dbReference type="SAM" id="Coils"/>
    </source>
</evidence>
<protein>
    <recommendedName>
        <fullName evidence="5">AIG1-type G domain-containing protein</fullName>
    </recommendedName>
</protein>
<dbReference type="InterPro" id="IPR027417">
    <property type="entry name" value="P-loop_NTPase"/>
</dbReference>
<dbReference type="PANTHER" id="PTHR32046:SF11">
    <property type="entry name" value="IMMUNE-ASSOCIATED NUCLEOTIDE-BINDING PROTEIN 10-LIKE"/>
    <property type="match status" value="1"/>
</dbReference>
<dbReference type="PANTHER" id="PTHR32046">
    <property type="entry name" value="G DOMAIN-CONTAINING PROTEIN"/>
    <property type="match status" value="1"/>
</dbReference>
<dbReference type="InterPro" id="IPR006703">
    <property type="entry name" value="G_AIG1"/>
</dbReference>
<dbReference type="EMBL" id="JAUCMX010000003">
    <property type="protein sequence ID" value="KAK3551778.1"/>
    <property type="molecule type" value="Genomic_DNA"/>
</dbReference>